<dbReference type="EMBL" id="CP102381">
    <property type="protein sequence ID" value="WEJ62302.1"/>
    <property type="molecule type" value="Genomic_DNA"/>
</dbReference>
<sequence length="128" mass="14571">MSQHAFAQPMDTVFIEGLKTQAIIGIYDWERENRQPLIFNIDMDLPISQAAQSDDINDTVDYKQVSDEVIALVANSRHELLETLCEEICQHILNNHNAVQLIRLKVSKPKAVEETDTVGLKITRQRAI</sequence>
<dbReference type="Proteomes" id="UP001222275">
    <property type="component" value="Chromosome"/>
</dbReference>
<dbReference type="InterPro" id="IPR006157">
    <property type="entry name" value="FolB_dom"/>
</dbReference>
<organism evidence="8 9">
    <name type="scientific">Thiomicrorhabdus lithotrophica</name>
    <dbReference type="NCBI Taxonomy" id="2949997"/>
    <lineage>
        <taxon>Bacteria</taxon>
        <taxon>Pseudomonadati</taxon>
        <taxon>Pseudomonadota</taxon>
        <taxon>Gammaproteobacteria</taxon>
        <taxon>Thiotrichales</taxon>
        <taxon>Piscirickettsiaceae</taxon>
        <taxon>Thiomicrorhabdus</taxon>
    </lineage>
</organism>
<gene>
    <name evidence="8" type="primary">folB</name>
    <name evidence="8" type="ORF">NR989_09815</name>
</gene>
<keyword evidence="5 6" id="KW-0456">Lyase</keyword>
<dbReference type="InterPro" id="IPR043133">
    <property type="entry name" value="GTP-CH-I_C/QueF"/>
</dbReference>
<evidence type="ECO:0000256" key="3">
    <source>
        <dbReference type="ARBA" id="ARBA00005708"/>
    </source>
</evidence>
<comment type="catalytic activity">
    <reaction evidence="1 6">
        <text>7,8-dihydroneopterin = 6-hydroxymethyl-7,8-dihydropterin + glycolaldehyde</text>
        <dbReference type="Rhea" id="RHEA:10540"/>
        <dbReference type="ChEBI" id="CHEBI:17001"/>
        <dbReference type="ChEBI" id="CHEBI:17071"/>
        <dbReference type="ChEBI" id="CHEBI:44841"/>
        <dbReference type="EC" id="4.1.2.25"/>
    </reaction>
</comment>
<dbReference type="RefSeq" id="WP_275594559.1">
    <property type="nucleotide sequence ID" value="NZ_CP102381.1"/>
</dbReference>
<evidence type="ECO:0000256" key="5">
    <source>
        <dbReference type="ARBA" id="ARBA00023239"/>
    </source>
</evidence>
<comment type="function">
    <text evidence="6">Catalyzes the conversion of 7,8-dihydroneopterin to 6-hydroxymethyl-7,8-dihydropterin.</text>
</comment>
<evidence type="ECO:0000313" key="9">
    <source>
        <dbReference type="Proteomes" id="UP001222275"/>
    </source>
</evidence>
<dbReference type="CDD" id="cd00534">
    <property type="entry name" value="DHNA_DHNTPE"/>
    <property type="match status" value="1"/>
</dbReference>
<feature type="domain" description="Dihydroneopterin aldolase/epimerase" evidence="7">
    <location>
        <begin position="13"/>
        <end position="124"/>
    </location>
</feature>
<dbReference type="SUPFAM" id="SSF55620">
    <property type="entry name" value="Tetrahydrobiopterin biosynthesis enzymes-like"/>
    <property type="match status" value="1"/>
</dbReference>
<dbReference type="GO" id="GO:0004150">
    <property type="term" value="F:dihydroneopterin aldolase activity"/>
    <property type="evidence" value="ECO:0007669"/>
    <property type="project" value="UniProtKB-EC"/>
</dbReference>
<protein>
    <recommendedName>
        <fullName evidence="6">7,8-dihydroneopterin aldolase</fullName>
        <ecNumber evidence="6">4.1.2.25</ecNumber>
    </recommendedName>
</protein>
<evidence type="ECO:0000259" key="7">
    <source>
        <dbReference type="SMART" id="SM00905"/>
    </source>
</evidence>
<evidence type="ECO:0000256" key="1">
    <source>
        <dbReference type="ARBA" id="ARBA00001353"/>
    </source>
</evidence>
<dbReference type="Pfam" id="PF02152">
    <property type="entry name" value="FolB"/>
    <property type="match status" value="1"/>
</dbReference>
<dbReference type="PANTHER" id="PTHR42844:SF1">
    <property type="entry name" value="DIHYDRONEOPTERIN ALDOLASE 1-RELATED"/>
    <property type="match status" value="1"/>
</dbReference>
<evidence type="ECO:0000256" key="6">
    <source>
        <dbReference type="RuleBase" id="RU362079"/>
    </source>
</evidence>
<name>A0ABY8CBX1_9GAMM</name>
<evidence type="ECO:0000313" key="8">
    <source>
        <dbReference type="EMBL" id="WEJ62302.1"/>
    </source>
</evidence>
<dbReference type="EC" id="4.1.2.25" evidence="6"/>
<reference evidence="8 9" key="1">
    <citation type="submission" date="2022-06" db="EMBL/GenBank/DDBJ databases">
        <title>Thiomicrohabdus sp. nov, an obligately chemolithoautotrophic, sulfur-oxidizing bacterium isolated from beach of Guanyin Mountain. Amoy.</title>
        <authorList>
            <person name="Zhu H."/>
        </authorList>
    </citation>
    <scope>NUCLEOTIDE SEQUENCE [LARGE SCALE GENOMIC DNA]</scope>
    <source>
        <strain evidence="8 9">XGS-01</strain>
    </source>
</reference>
<dbReference type="NCBIfam" id="TIGR00525">
    <property type="entry name" value="folB"/>
    <property type="match status" value="1"/>
</dbReference>
<dbReference type="Gene3D" id="3.30.1130.10">
    <property type="match status" value="1"/>
</dbReference>
<dbReference type="SMART" id="SM00905">
    <property type="entry name" value="FolB"/>
    <property type="match status" value="1"/>
</dbReference>
<dbReference type="PANTHER" id="PTHR42844">
    <property type="entry name" value="DIHYDRONEOPTERIN ALDOLASE 1-RELATED"/>
    <property type="match status" value="1"/>
</dbReference>
<keyword evidence="9" id="KW-1185">Reference proteome</keyword>
<dbReference type="InterPro" id="IPR006156">
    <property type="entry name" value="Dihydroneopterin_aldolase"/>
</dbReference>
<comment type="similarity">
    <text evidence="3 6">Belongs to the DHNA family.</text>
</comment>
<keyword evidence="4 6" id="KW-0289">Folate biosynthesis</keyword>
<comment type="pathway">
    <text evidence="2 6">Cofactor biosynthesis; tetrahydrofolate biosynthesis; 2-amino-4-hydroxy-6-hydroxymethyl-7,8-dihydropteridine diphosphate from 7,8-dihydroneopterin triphosphate: step 3/4.</text>
</comment>
<evidence type="ECO:0000256" key="4">
    <source>
        <dbReference type="ARBA" id="ARBA00022909"/>
    </source>
</evidence>
<proteinExistence type="inferred from homology"/>
<evidence type="ECO:0000256" key="2">
    <source>
        <dbReference type="ARBA" id="ARBA00005013"/>
    </source>
</evidence>
<accession>A0ABY8CBX1</accession>
<dbReference type="NCBIfam" id="TIGR00526">
    <property type="entry name" value="folB_dom"/>
    <property type="match status" value="1"/>
</dbReference>